<dbReference type="InterPro" id="IPR014942">
    <property type="entry name" value="AbiEii"/>
</dbReference>
<dbReference type="AlphaFoldDB" id="A0A2Z6ZXN2"/>
<sequence length="610" mass="68808">MEQIRRREERERIRLQNEAREQARADLLCAIKHWDDIKRIQAFFSDAESSASKLSETERCIAMDKLAEARLGDSDLVSSSWLKAHGYSSNLVARYIASGWLESPARGIYQRRGGRLTWAAVVRALQEGERLPLHVGGRFALAWHGHEHYLRLGERERVTLYGPGSLPAWVEKLPLKAEVVLCGKSPFNLSALSFKADMDDEALRNLGLEWVDADGDRGRIVVATPERAILELCDGVSDASLVYEVDALMQGADTLRPQRVSMLLRHCTSIKAKRLFLALAERHQHAWVDHLSLDGVYLGKGKRCLRYTDRVQLLVEILPTLAKETRFALKGGTAINLFEHDLPRLSVDIDLTWLPMQDYAQDAGQISDALESLGRALGSAPLRLQVQTSAPERGGFINRLIVSRGRARVQIETTPVMRGSVHPVRTMVVQPQVQEAFGFASIQVLDFADLYAGKMAAALSRQHPRDLFDIGLLLADPRTDERLWRTFLIYMTCSPKPAWEMLVPNEPKDFEAIYQTHFRGMTAAPVSSEILLEHRARLLRQISEWLTPQSRAFLESVEMENPDFDLIKLPQAAELPAVKRKLQNLASRSAAKRASDHSQLQAAFEMFDRQ</sequence>
<dbReference type="Pfam" id="PF17194">
    <property type="entry name" value="AbiEi_3_N"/>
    <property type="match status" value="1"/>
</dbReference>
<dbReference type="Pfam" id="PF11459">
    <property type="entry name" value="AbiEi_3"/>
    <property type="match status" value="1"/>
</dbReference>
<dbReference type="EMBL" id="KV022773">
    <property type="protein sequence ID" value="KZV14027.1"/>
    <property type="molecule type" value="Genomic_DNA"/>
</dbReference>
<dbReference type="Pfam" id="PF08843">
    <property type="entry name" value="AbiEii"/>
    <property type="match status" value="1"/>
</dbReference>
<feature type="domain" description="Transcriptional regulator AbiEi antitoxin N-terminal" evidence="1">
    <location>
        <begin position="76"/>
        <end position="152"/>
    </location>
</feature>
<gene>
    <name evidence="2" type="ORF">F511_44594</name>
</gene>
<dbReference type="Gene3D" id="3.10.450.620">
    <property type="entry name" value="JHP933, nucleotidyltransferase-like core domain"/>
    <property type="match status" value="1"/>
</dbReference>
<protein>
    <recommendedName>
        <fullName evidence="1">Transcriptional regulator AbiEi antitoxin N-terminal domain-containing protein</fullName>
    </recommendedName>
</protein>
<evidence type="ECO:0000313" key="2">
    <source>
        <dbReference type="EMBL" id="KZV14027.1"/>
    </source>
</evidence>
<dbReference type="OrthoDB" id="5492442at2759"/>
<dbReference type="InterPro" id="IPR021561">
    <property type="entry name" value="AbiEi_3"/>
</dbReference>
<name>A0A2Z6ZXN2_9LAMI</name>
<proteinExistence type="predicted"/>
<organism evidence="2 3">
    <name type="scientific">Dorcoceras hygrometricum</name>
    <dbReference type="NCBI Taxonomy" id="472368"/>
    <lineage>
        <taxon>Eukaryota</taxon>
        <taxon>Viridiplantae</taxon>
        <taxon>Streptophyta</taxon>
        <taxon>Embryophyta</taxon>
        <taxon>Tracheophyta</taxon>
        <taxon>Spermatophyta</taxon>
        <taxon>Magnoliopsida</taxon>
        <taxon>eudicotyledons</taxon>
        <taxon>Gunneridae</taxon>
        <taxon>Pentapetalae</taxon>
        <taxon>asterids</taxon>
        <taxon>lamiids</taxon>
        <taxon>Lamiales</taxon>
        <taxon>Gesneriaceae</taxon>
        <taxon>Didymocarpoideae</taxon>
        <taxon>Trichosporeae</taxon>
        <taxon>Loxocarpinae</taxon>
        <taxon>Dorcoceras</taxon>
    </lineage>
</organism>
<accession>A0A2Z6ZXN2</accession>
<keyword evidence="3" id="KW-1185">Reference proteome</keyword>
<dbReference type="InterPro" id="IPR033455">
    <property type="entry name" value="AbiEi_3_N"/>
</dbReference>
<reference evidence="2 3" key="1">
    <citation type="journal article" date="2015" name="Proc. Natl. Acad. Sci. U.S.A.">
        <title>The resurrection genome of Boea hygrometrica: A blueprint for survival of dehydration.</title>
        <authorList>
            <person name="Xiao L."/>
            <person name="Yang G."/>
            <person name="Zhang L."/>
            <person name="Yang X."/>
            <person name="Zhao S."/>
            <person name="Ji Z."/>
            <person name="Zhou Q."/>
            <person name="Hu M."/>
            <person name="Wang Y."/>
            <person name="Chen M."/>
            <person name="Xu Y."/>
            <person name="Jin H."/>
            <person name="Xiao X."/>
            <person name="Hu G."/>
            <person name="Bao F."/>
            <person name="Hu Y."/>
            <person name="Wan P."/>
            <person name="Li L."/>
            <person name="Deng X."/>
            <person name="Kuang T."/>
            <person name="Xiang C."/>
            <person name="Zhu J.K."/>
            <person name="Oliver M.J."/>
            <person name="He Y."/>
        </authorList>
    </citation>
    <scope>NUCLEOTIDE SEQUENCE [LARGE SCALE GENOMIC DNA]</scope>
    <source>
        <strain evidence="3">cv. XS01</strain>
    </source>
</reference>
<evidence type="ECO:0000313" key="3">
    <source>
        <dbReference type="Proteomes" id="UP000250235"/>
    </source>
</evidence>
<evidence type="ECO:0000259" key="1">
    <source>
        <dbReference type="Pfam" id="PF17194"/>
    </source>
</evidence>
<dbReference type="Proteomes" id="UP000250235">
    <property type="component" value="Unassembled WGS sequence"/>
</dbReference>